<evidence type="ECO:0000256" key="1">
    <source>
        <dbReference type="ARBA" id="ARBA00004141"/>
    </source>
</evidence>
<accession>A0A7R8WAB9</accession>
<keyword evidence="4" id="KW-0812">Transmembrane</keyword>
<dbReference type="InterPro" id="IPR024041">
    <property type="entry name" value="NH4_transpt_AmtB-like_dom"/>
</dbReference>
<evidence type="ECO:0000256" key="6">
    <source>
        <dbReference type="ARBA" id="ARBA00023136"/>
    </source>
</evidence>
<dbReference type="Gene3D" id="1.10.3430.10">
    <property type="entry name" value="Ammonium transporter AmtB like domains"/>
    <property type="match status" value="2"/>
</dbReference>
<dbReference type="SUPFAM" id="SSF111352">
    <property type="entry name" value="Ammonium transporter"/>
    <property type="match status" value="1"/>
</dbReference>
<keyword evidence="7" id="KW-0924">Ammonia transport</keyword>
<dbReference type="GO" id="GO:0097272">
    <property type="term" value="P:ammonium homeostasis"/>
    <property type="evidence" value="ECO:0007669"/>
    <property type="project" value="TreeGrafter"/>
</dbReference>
<dbReference type="Pfam" id="PF00909">
    <property type="entry name" value="Ammonium_transp"/>
    <property type="match status" value="1"/>
</dbReference>
<organism evidence="8">
    <name type="scientific">Cyprideis torosa</name>
    <dbReference type="NCBI Taxonomy" id="163714"/>
    <lineage>
        <taxon>Eukaryota</taxon>
        <taxon>Metazoa</taxon>
        <taxon>Ecdysozoa</taxon>
        <taxon>Arthropoda</taxon>
        <taxon>Crustacea</taxon>
        <taxon>Oligostraca</taxon>
        <taxon>Ostracoda</taxon>
        <taxon>Podocopa</taxon>
        <taxon>Podocopida</taxon>
        <taxon>Cytherocopina</taxon>
        <taxon>Cytheroidea</taxon>
        <taxon>Cytherideidae</taxon>
        <taxon>Cyprideis</taxon>
    </lineage>
</organism>
<dbReference type="GO" id="GO:0008519">
    <property type="term" value="F:ammonium channel activity"/>
    <property type="evidence" value="ECO:0007669"/>
    <property type="project" value="InterPro"/>
</dbReference>
<sequence>MSSDEAESVAGVEQDVEEAVVMQTGFAFLEAGAVRSKNTTNILIKNMLDASTAATIVSGSVAERCQFFAYFVYSTGITEQSNDCSSATNNPLIVLQAQVVHLTGGVASLVAASMLGPRIGRFDNGKVNELRGHSVPLAALGGFILLFGFLAFNGGSQGSISHPGDGQVVSHAIVNTVIAGSSGGLAMLLISRRRVTRHWSFLMSLNGALAGMVSICSACHSMPPWGAFITGLSGAFAFTLIHLLMLRFEIDDPLDAVAVHAGGGLCGLICGAIFAEEGLLLNGNFTILFWNIAGAFAIVIWSGGFSILMFGALKLTKFFRVEGSVEERGMDILKHDEPAYPVESWMEQQYFANGRILPLGAANVPGKTSQIELKQGGRSSVVSIEETAPRTRYPMFPTLNVTETFDTQSGPRSISREVGTVATANGDIVELELQDDDAPHTQSLPAAGMAVSVRLKQKPGTQKQFSYENPAYWREKSIKDNQEF</sequence>
<dbReference type="InterPro" id="IPR029020">
    <property type="entry name" value="Ammonium/urea_transptr"/>
</dbReference>
<evidence type="ECO:0000256" key="7">
    <source>
        <dbReference type="ARBA" id="ARBA00023177"/>
    </source>
</evidence>
<keyword evidence="5" id="KW-1133">Transmembrane helix</keyword>
<dbReference type="OrthoDB" id="534912at2759"/>
<comment type="subcellular location">
    <subcellularLocation>
        <location evidence="1">Membrane</location>
        <topology evidence="1">Multi-pass membrane protein</topology>
    </subcellularLocation>
</comment>
<dbReference type="AlphaFoldDB" id="A0A7R8WAB9"/>
<dbReference type="EMBL" id="OB661293">
    <property type="protein sequence ID" value="CAD7227886.1"/>
    <property type="molecule type" value="Genomic_DNA"/>
</dbReference>
<evidence type="ECO:0000256" key="2">
    <source>
        <dbReference type="ARBA" id="ARBA00005887"/>
    </source>
</evidence>
<proteinExistence type="inferred from homology"/>
<reference evidence="8" key="1">
    <citation type="submission" date="2020-11" db="EMBL/GenBank/DDBJ databases">
        <authorList>
            <person name="Tran Van P."/>
        </authorList>
    </citation>
    <scope>NUCLEOTIDE SEQUENCE</scope>
</reference>
<evidence type="ECO:0000256" key="5">
    <source>
        <dbReference type="ARBA" id="ARBA00022989"/>
    </source>
</evidence>
<keyword evidence="3" id="KW-0813">Transport</keyword>
<dbReference type="PANTHER" id="PTHR11730">
    <property type="entry name" value="AMMONIUM TRANSPORTER"/>
    <property type="match status" value="1"/>
</dbReference>
<keyword evidence="6" id="KW-0472">Membrane</keyword>
<protein>
    <submittedName>
        <fullName evidence="8">Uncharacterized protein</fullName>
    </submittedName>
</protein>
<gene>
    <name evidence="8" type="ORF">CTOB1V02_LOCUS5780</name>
</gene>
<evidence type="ECO:0000256" key="3">
    <source>
        <dbReference type="ARBA" id="ARBA00022448"/>
    </source>
</evidence>
<dbReference type="GO" id="GO:0005886">
    <property type="term" value="C:plasma membrane"/>
    <property type="evidence" value="ECO:0007669"/>
    <property type="project" value="TreeGrafter"/>
</dbReference>
<evidence type="ECO:0000313" key="8">
    <source>
        <dbReference type="EMBL" id="CAD7227886.1"/>
    </source>
</evidence>
<name>A0A7R8WAB9_9CRUS</name>
<comment type="similarity">
    <text evidence="2">Belongs to the ammonia transporter channel (TC 1.A.11.2) family.</text>
</comment>
<dbReference type="PANTHER" id="PTHR11730:SF6">
    <property type="entry name" value="AMMONIUM TRANSPORTER"/>
    <property type="match status" value="1"/>
</dbReference>
<evidence type="ECO:0000256" key="4">
    <source>
        <dbReference type="ARBA" id="ARBA00022692"/>
    </source>
</evidence>